<keyword evidence="8" id="KW-1185">Reference proteome</keyword>
<sequence length="338" mass="37514">MPGVLTQTTPFKTITVNELHPTFGAEVSGVDFENTTKEQFDEILAAMAMYGFCVFRSTPLTDATHVSFSRRFGSLDTIARFVTPGRALRYAHLELFDASNLDSSNAILPADSPRAHASRGNRLFHTDSSFNPRRASFSLLRAVELPPPETGGNTDFADSRAAWDRLPADVQAELLRDDWTGAFSMAHSRKLGSPDFFADMDPVEAAPMARHKIVQVHEASGRLGLYVGAHLHHLEGEGMSVERSKALVGFLNAWCQRKEFVATVKWEWEGDLVIWDNRAVLHRAGEWSGDGVFRRDMRRTTVHDDGERAWGGNAVGMEMPTINAWIARKAMVGEVKVA</sequence>
<proteinExistence type="inferred from homology"/>
<dbReference type="GO" id="GO:0051213">
    <property type="term" value="F:dioxygenase activity"/>
    <property type="evidence" value="ECO:0007669"/>
    <property type="project" value="UniProtKB-KW"/>
</dbReference>
<name>A0AAE0X433_9PEZI</name>
<evidence type="ECO:0000256" key="3">
    <source>
        <dbReference type="ARBA" id="ARBA00022964"/>
    </source>
</evidence>
<dbReference type="PANTHER" id="PTHR43779">
    <property type="entry name" value="DIOXYGENASE RV0097-RELATED"/>
    <property type="match status" value="1"/>
</dbReference>
<evidence type="ECO:0000313" key="7">
    <source>
        <dbReference type="EMBL" id="KAK3684301.1"/>
    </source>
</evidence>
<dbReference type="AlphaFoldDB" id="A0AAE0X433"/>
<dbReference type="InterPro" id="IPR003819">
    <property type="entry name" value="TauD/TfdA-like"/>
</dbReference>
<dbReference type="PANTHER" id="PTHR43779:SF3">
    <property type="entry name" value="(3R)-3-[(CARBOXYMETHYL)AMINO]FATTY ACID OXYGENASE_DECARBOXYLASE"/>
    <property type="match status" value="1"/>
</dbReference>
<evidence type="ECO:0000313" key="8">
    <source>
        <dbReference type="Proteomes" id="UP001270362"/>
    </source>
</evidence>
<dbReference type="GO" id="GO:0046872">
    <property type="term" value="F:metal ion binding"/>
    <property type="evidence" value="ECO:0007669"/>
    <property type="project" value="UniProtKB-KW"/>
</dbReference>
<evidence type="ECO:0000256" key="1">
    <source>
        <dbReference type="ARBA" id="ARBA00005896"/>
    </source>
</evidence>
<keyword evidence="2" id="KW-0479">Metal-binding</keyword>
<evidence type="ECO:0000256" key="5">
    <source>
        <dbReference type="ARBA" id="ARBA00023004"/>
    </source>
</evidence>
<keyword evidence="5" id="KW-0408">Iron</keyword>
<dbReference type="Gene3D" id="3.60.130.10">
    <property type="entry name" value="Clavaminate synthase-like"/>
    <property type="match status" value="1"/>
</dbReference>
<dbReference type="InterPro" id="IPR051178">
    <property type="entry name" value="TfdA_dioxygenase"/>
</dbReference>
<gene>
    <name evidence="7" type="ORF">B0T22DRAFT_432286</name>
</gene>
<evidence type="ECO:0000259" key="6">
    <source>
        <dbReference type="Pfam" id="PF02668"/>
    </source>
</evidence>
<dbReference type="EMBL" id="JAULSO010000004">
    <property type="protein sequence ID" value="KAK3684301.1"/>
    <property type="molecule type" value="Genomic_DNA"/>
</dbReference>
<comment type="similarity">
    <text evidence="1">Belongs to the TfdA dioxygenase family.</text>
</comment>
<evidence type="ECO:0000256" key="4">
    <source>
        <dbReference type="ARBA" id="ARBA00023002"/>
    </source>
</evidence>
<dbReference type="SUPFAM" id="SSF51197">
    <property type="entry name" value="Clavaminate synthase-like"/>
    <property type="match status" value="1"/>
</dbReference>
<organism evidence="7 8">
    <name type="scientific">Podospora appendiculata</name>
    <dbReference type="NCBI Taxonomy" id="314037"/>
    <lineage>
        <taxon>Eukaryota</taxon>
        <taxon>Fungi</taxon>
        <taxon>Dikarya</taxon>
        <taxon>Ascomycota</taxon>
        <taxon>Pezizomycotina</taxon>
        <taxon>Sordariomycetes</taxon>
        <taxon>Sordariomycetidae</taxon>
        <taxon>Sordariales</taxon>
        <taxon>Podosporaceae</taxon>
        <taxon>Podospora</taxon>
    </lineage>
</organism>
<keyword evidence="4" id="KW-0560">Oxidoreductase</keyword>
<dbReference type="InterPro" id="IPR042098">
    <property type="entry name" value="TauD-like_sf"/>
</dbReference>
<feature type="domain" description="TauD/TfdA-like" evidence="6">
    <location>
        <begin position="16"/>
        <end position="301"/>
    </location>
</feature>
<accession>A0AAE0X433</accession>
<evidence type="ECO:0000256" key="2">
    <source>
        <dbReference type="ARBA" id="ARBA00022723"/>
    </source>
</evidence>
<reference evidence="7" key="1">
    <citation type="journal article" date="2023" name="Mol. Phylogenet. Evol.">
        <title>Genome-scale phylogeny and comparative genomics of the fungal order Sordariales.</title>
        <authorList>
            <person name="Hensen N."/>
            <person name="Bonometti L."/>
            <person name="Westerberg I."/>
            <person name="Brannstrom I.O."/>
            <person name="Guillou S."/>
            <person name="Cros-Aarteil S."/>
            <person name="Calhoun S."/>
            <person name="Haridas S."/>
            <person name="Kuo A."/>
            <person name="Mondo S."/>
            <person name="Pangilinan J."/>
            <person name="Riley R."/>
            <person name="LaButti K."/>
            <person name="Andreopoulos B."/>
            <person name="Lipzen A."/>
            <person name="Chen C."/>
            <person name="Yan M."/>
            <person name="Daum C."/>
            <person name="Ng V."/>
            <person name="Clum A."/>
            <person name="Steindorff A."/>
            <person name="Ohm R.A."/>
            <person name="Martin F."/>
            <person name="Silar P."/>
            <person name="Natvig D.O."/>
            <person name="Lalanne C."/>
            <person name="Gautier V."/>
            <person name="Ament-Velasquez S.L."/>
            <person name="Kruys A."/>
            <person name="Hutchinson M.I."/>
            <person name="Powell A.J."/>
            <person name="Barry K."/>
            <person name="Miller A.N."/>
            <person name="Grigoriev I.V."/>
            <person name="Debuchy R."/>
            <person name="Gladieux P."/>
            <person name="Hiltunen Thoren M."/>
            <person name="Johannesson H."/>
        </authorList>
    </citation>
    <scope>NUCLEOTIDE SEQUENCE</scope>
    <source>
        <strain evidence="7">CBS 314.62</strain>
    </source>
</reference>
<protein>
    <submittedName>
        <fullName evidence="7">Alpha-ketoglutarate-dependent 2,4-dichlorophenoxyacetate dioxygenase</fullName>
    </submittedName>
</protein>
<comment type="caution">
    <text evidence="7">The sequence shown here is derived from an EMBL/GenBank/DDBJ whole genome shotgun (WGS) entry which is preliminary data.</text>
</comment>
<dbReference type="Proteomes" id="UP001270362">
    <property type="component" value="Unassembled WGS sequence"/>
</dbReference>
<reference evidence="7" key="2">
    <citation type="submission" date="2023-06" db="EMBL/GenBank/DDBJ databases">
        <authorList>
            <consortium name="Lawrence Berkeley National Laboratory"/>
            <person name="Haridas S."/>
            <person name="Hensen N."/>
            <person name="Bonometti L."/>
            <person name="Westerberg I."/>
            <person name="Brannstrom I.O."/>
            <person name="Guillou S."/>
            <person name="Cros-Aarteil S."/>
            <person name="Calhoun S."/>
            <person name="Kuo A."/>
            <person name="Mondo S."/>
            <person name="Pangilinan J."/>
            <person name="Riley R."/>
            <person name="Labutti K."/>
            <person name="Andreopoulos B."/>
            <person name="Lipzen A."/>
            <person name="Chen C."/>
            <person name="Yanf M."/>
            <person name="Daum C."/>
            <person name="Ng V."/>
            <person name="Clum A."/>
            <person name="Steindorff A."/>
            <person name="Ohm R."/>
            <person name="Martin F."/>
            <person name="Silar P."/>
            <person name="Natvig D."/>
            <person name="Lalanne C."/>
            <person name="Gautier V."/>
            <person name="Ament-Velasquez S.L."/>
            <person name="Kruys A."/>
            <person name="Hutchinson M.I."/>
            <person name="Powell A.J."/>
            <person name="Barry K."/>
            <person name="Miller A.N."/>
            <person name="Grigoriev I.V."/>
            <person name="Debuchy R."/>
            <person name="Gladieux P."/>
            <person name="Thoren M.H."/>
            <person name="Johannesson H."/>
        </authorList>
    </citation>
    <scope>NUCLEOTIDE SEQUENCE</scope>
    <source>
        <strain evidence="7">CBS 314.62</strain>
    </source>
</reference>
<dbReference type="Pfam" id="PF02668">
    <property type="entry name" value="TauD"/>
    <property type="match status" value="1"/>
</dbReference>
<keyword evidence="3 7" id="KW-0223">Dioxygenase</keyword>